<evidence type="ECO:0000256" key="3">
    <source>
        <dbReference type="SAM" id="Phobius"/>
    </source>
</evidence>
<reference evidence="4 5" key="1">
    <citation type="journal article" date="2012" name="BMC Genomics">
        <title>Comparative genomics of the white-rot fungi, Phanerochaete carnosa and P. chrysosporium, to elucidate the genetic basis of the distinct wood types they colonize.</title>
        <authorList>
            <person name="Suzuki H."/>
            <person name="MacDonald J."/>
            <person name="Syed K."/>
            <person name="Salamov A."/>
            <person name="Hori C."/>
            <person name="Aerts A."/>
            <person name="Henrissat B."/>
            <person name="Wiebenga A."/>
            <person name="vanKuyk P.A."/>
            <person name="Barry K."/>
            <person name="Lindquist E."/>
            <person name="LaButti K."/>
            <person name="Lapidus A."/>
            <person name="Lucas S."/>
            <person name="Coutinho P."/>
            <person name="Gong Y."/>
            <person name="Samejima M."/>
            <person name="Mahadevan R."/>
            <person name="Abou-Zaid M."/>
            <person name="de Vries R.P."/>
            <person name="Igarashi K."/>
            <person name="Yadav J.S."/>
            <person name="Grigoriev I.V."/>
            <person name="Master E.R."/>
        </authorList>
    </citation>
    <scope>NUCLEOTIDE SEQUENCE [LARGE SCALE GENOMIC DNA]</scope>
    <source>
        <strain evidence="4 5">HHB-10118-sp</strain>
    </source>
</reference>
<dbReference type="InterPro" id="IPR007577">
    <property type="entry name" value="GlycoTrfase_DXD_sugar-bd_CS"/>
</dbReference>
<gene>
    <name evidence="4" type="ORF">PHACADRAFT_168658</name>
</gene>
<protein>
    <recommendedName>
        <fullName evidence="6">Glycosyltransferase family 32 protein</fullName>
    </recommendedName>
</protein>
<dbReference type="PANTHER" id="PTHR22851">
    <property type="entry name" value="U3 SMALL NUCLEOLAR RNA U3 SNORNA ASSOCIATED PROTEIN"/>
    <property type="match status" value="1"/>
</dbReference>
<name>K5WP43_PHACS</name>
<evidence type="ECO:0008006" key="6">
    <source>
        <dbReference type="Google" id="ProtNLM"/>
    </source>
</evidence>
<feature type="transmembrane region" description="Helical" evidence="3">
    <location>
        <begin position="50"/>
        <end position="70"/>
    </location>
</feature>
<dbReference type="GO" id="GO:0032040">
    <property type="term" value="C:small-subunit processome"/>
    <property type="evidence" value="ECO:0007669"/>
    <property type="project" value="TreeGrafter"/>
</dbReference>
<dbReference type="InterPro" id="IPR029044">
    <property type="entry name" value="Nucleotide-diphossugar_trans"/>
</dbReference>
<dbReference type="Proteomes" id="UP000008370">
    <property type="component" value="Unassembled WGS sequence"/>
</dbReference>
<dbReference type="SUPFAM" id="SSF53448">
    <property type="entry name" value="Nucleotide-diphospho-sugar transferases"/>
    <property type="match status" value="1"/>
</dbReference>
<dbReference type="PANTHER" id="PTHR22851:SF1">
    <property type="entry name" value="GLYCOSYLTRANSFERASE FAMILY 32 PROTEIN"/>
    <property type="match status" value="1"/>
</dbReference>
<dbReference type="OrthoDB" id="108365at2759"/>
<dbReference type="EMBL" id="JH930468">
    <property type="protein sequence ID" value="EKM61230.1"/>
    <property type="molecule type" value="Genomic_DNA"/>
</dbReference>
<dbReference type="GO" id="GO:0000462">
    <property type="term" value="P:maturation of SSU-rRNA from tricistronic rRNA transcript (SSU-rRNA, 5.8S rRNA, LSU-rRNA)"/>
    <property type="evidence" value="ECO:0007669"/>
    <property type="project" value="TreeGrafter"/>
</dbReference>
<dbReference type="RefSeq" id="XP_007390658.1">
    <property type="nucleotide sequence ID" value="XM_007390596.1"/>
</dbReference>
<evidence type="ECO:0000256" key="2">
    <source>
        <dbReference type="SAM" id="MobiDB-lite"/>
    </source>
</evidence>
<evidence type="ECO:0000313" key="4">
    <source>
        <dbReference type="EMBL" id="EKM61230.1"/>
    </source>
</evidence>
<dbReference type="STRING" id="650164.K5WP43"/>
<dbReference type="KEGG" id="pco:PHACADRAFT_168658"/>
<dbReference type="InterPro" id="IPR051733">
    <property type="entry name" value="WD_repeat_DCAF13/WDSOF1"/>
</dbReference>
<dbReference type="Pfam" id="PF04488">
    <property type="entry name" value="Gly_transf_sug"/>
    <property type="match status" value="1"/>
</dbReference>
<keyword evidence="3" id="KW-0472">Membrane</keyword>
<comment type="similarity">
    <text evidence="1">Belongs to the glycosyltransferase 32 family.</text>
</comment>
<dbReference type="GeneID" id="18909439"/>
<feature type="region of interest" description="Disordered" evidence="2">
    <location>
        <begin position="618"/>
        <end position="637"/>
    </location>
</feature>
<dbReference type="InParanoid" id="K5WP43"/>
<evidence type="ECO:0000313" key="5">
    <source>
        <dbReference type="Proteomes" id="UP000008370"/>
    </source>
</evidence>
<keyword evidence="3" id="KW-1133">Transmembrane helix</keyword>
<sequence length="669" mass="76688">MPRAAYHGWFSGILGLLGGPPDRRRRDSHASTRAHNIPLRIIALARRRPYCFAVALLIGAYTLLALYLRYVTVEKIWIPPFTVLGPPTLAFDVRDLKSIWQWEVAAGHYPSAHSVPSYIGSDVLRNPARPTRNSDYASTAGVGPPWIYVTPNLSHANIAYPSRPVPGSAADLDIVVRHCDFSVGKYVRDCLKLLRNGAELDVASRRVRGGASEQFRYIYVTDSAKSGGHSREAQNETTQVHDRESHYNGRRAGLSKSRLTLPPLPTISTHDPCHSVDRRIFHMFWTGPFTDKPYMALLSFLYTQNLGLHVPPEHSLPTCRTEMWVWITQPDWARYKRATWEKRMHNELKTNPWASVFLHPRFSQVIQFKVWDAVEQLDATDELKDEWRRYMHMVFKSKLPRDRETVETPEDVVGDGEDDIGLPDSGTALVNRSPQSADAYDKPSVALSDLVRFVLCHRFGGVYLDVDTLLLRDWEELWGAPGAFAYRWSRLERYNTAVLRMHRQSALGTWLLRTALQSGLDFHPIRVSRYLEDAQMEGLLQRLPDALFDPAWLMVEGFHTERPPQPLLNTFDDFFKTPPRLGASPEALGFDGFYKGAFSYHYHNRWWTPFDPDRNYPDVGPRFGSDQSPSTEHPPEAVHELSWSAVIKRTFEAYIRGEQPNMYGERLYW</sequence>
<keyword evidence="5" id="KW-1185">Reference proteome</keyword>
<dbReference type="AlphaFoldDB" id="K5WP43"/>
<proteinExistence type="inferred from homology"/>
<keyword evidence="3" id="KW-0812">Transmembrane</keyword>
<dbReference type="Gene3D" id="3.90.550.20">
    <property type="match status" value="1"/>
</dbReference>
<feature type="compositionally biased region" description="Basic and acidic residues" evidence="2">
    <location>
        <begin position="229"/>
        <end position="247"/>
    </location>
</feature>
<feature type="region of interest" description="Disordered" evidence="2">
    <location>
        <begin position="226"/>
        <end position="252"/>
    </location>
</feature>
<evidence type="ECO:0000256" key="1">
    <source>
        <dbReference type="ARBA" id="ARBA00009003"/>
    </source>
</evidence>
<organism evidence="4 5">
    <name type="scientific">Phanerochaete carnosa (strain HHB-10118-sp)</name>
    <name type="common">White-rot fungus</name>
    <name type="synonym">Peniophora carnosa</name>
    <dbReference type="NCBI Taxonomy" id="650164"/>
    <lineage>
        <taxon>Eukaryota</taxon>
        <taxon>Fungi</taxon>
        <taxon>Dikarya</taxon>
        <taxon>Basidiomycota</taxon>
        <taxon>Agaricomycotina</taxon>
        <taxon>Agaricomycetes</taxon>
        <taxon>Polyporales</taxon>
        <taxon>Phanerochaetaceae</taxon>
        <taxon>Phanerochaete</taxon>
    </lineage>
</organism>
<accession>K5WP43</accession>
<dbReference type="HOGENOM" id="CLU_012328_0_0_1"/>